<dbReference type="Proteomes" id="UP000633278">
    <property type="component" value="Unassembled WGS sequence"/>
</dbReference>
<dbReference type="AlphaFoldDB" id="A0A917I1B9"/>
<name>A0A917I1B9_9FLAO</name>
<sequence>MELSKIKLLKAKQRVAEIRQFYKHVMTYLLFNFAFMYLGNFYGVKIRIYADFIVSNKFTADGFEYYPLWFIWGVFLILDTIKVFVIPSFFGSRWEAKKIKELTEK</sequence>
<keyword evidence="1" id="KW-1133">Transmembrane helix</keyword>
<dbReference type="EMBL" id="BMJW01000003">
    <property type="protein sequence ID" value="GGH02794.1"/>
    <property type="molecule type" value="Genomic_DNA"/>
</dbReference>
<gene>
    <name evidence="3" type="ORF">GCM10011416_22060</name>
</gene>
<comment type="caution">
    <text evidence="3">The sequence shown here is derived from an EMBL/GenBank/DDBJ whole genome shotgun (WGS) entry which is preliminary data.</text>
</comment>
<proteinExistence type="predicted"/>
<evidence type="ECO:0000259" key="2">
    <source>
        <dbReference type="Pfam" id="PF13239"/>
    </source>
</evidence>
<reference evidence="3" key="2">
    <citation type="submission" date="2020-09" db="EMBL/GenBank/DDBJ databases">
        <authorList>
            <person name="Sun Q."/>
            <person name="Zhou Y."/>
        </authorList>
    </citation>
    <scope>NUCLEOTIDE SEQUENCE</scope>
    <source>
        <strain evidence="3">CGMCC 1.15763</strain>
    </source>
</reference>
<reference evidence="3" key="1">
    <citation type="journal article" date="2014" name="Int. J. Syst. Evol. Microbiol.">
        <title>Complete genome sequence of Corynebacterium casei LMG S-19264T (=DSM 44701T), isolated from a smear-ripened cheese.</title>
        <authorList>
            <consortium name="US DOE Joint Genome Institute (JGI-PGF)"/>
            <person name="Walter F."/>
            <person name="Albersmeier A."/>
            <person name="Kalinowski J."/>
            <person name="Ruckert C."/>
        </authorList>
    </citation>
    <scope>NUCLEOTIDE SEQUENCE</scope>
    <source>
        <strain evidence="3">CGMCC 1.15763</strain>
    </source>
</reference>
<feature type="domain" description="2TM" evidence="2">
    <location>
        <begin position="10"/>
        <end position="103"/>
    </location>
</feature>
<dbReference type="InterPro" id="IPR025698">
    <property type="entry name" value="2TM_dom"/>
</dbReference>
<keyword evidence="1" id="KW-0472">Membrane</keyword>
<dbReference type="RefSeq" id="WP_188599409.1">
    <property type="nucleotide sequence ID" value="NZ_BMJW01000003.1"/>
</dbReference>
<evidence type="ECO:0000313" key="4">
    <source>
        <dbReference type="Proteomes" id="UP000633278"/>
    </source>
</evidence>
<keyword evidence="1" id="KW-0812">Transmembrane</keyword>
<keyword evidence="4" id="KW-1185">Reference proteome</keyword>
<accession>A0A917I1B9</accession>
<organism evidence="3 4">
    <name type="scientific">Polaribacter pacificus</name>
    <dbReference type="NCBI Taxonomy" id="1775173"/>
    <lineage>
        <taxon>Bacteria</taxon>
        <taxon>Pseudomonadati</taxon>
        <taxon>Bacteroidota</taxon>
        <taxon>Flavobacteriia</taxon>
        <taxon>Flavobacteriales</taxon>
        <taxon>Flavobacteriaceae</taxon>
    </lineage>
</organism>
<evidence type="ECO:0000256" key="1">
    <source>
        <dbReference type="SAM" id="Phobius"/>
    </source>
</evidence>
<feature type="transmembrane region" description="Helical" evidence="1">
    <location>
        <begin position="69"/>
        <end position="90"/>
    </location>
</feature>
<feature type="transmembrane region" description="Helical" evidence="1">
    <location>
        <begin position="21"/>
        <end position="39"/>
    </location>
</feature>
<dbReference type="Pfam" id="PF13239">
    <property type="entry name" value="2TM"/>
    <property type="match status" value="1"/>
</dbReference>
<evidence type="ECO:0000313" key="3">
    <source>
        <dbReference type="EMBL" id="GGH02794.1"/>
    </source>
</evidence>
<protein>
    <recommendedName>
        <fullName evidence="2">2TM domain-containing protein</fullName>
    </recommendedName>
</protein>